<comment type="caution">
    <text evidence="8">The sequence shown here is derived from an EMBL/GenBank/DDBJ whole genome shotgun (WGS) entry which is preliminary data.</text>
</comment>
<keyword evidence="2" id="KW-1003">Cell membrane</keyword>
<dbReference type="PIRSF" id="PIRSF006060">
    <property type="entry name" value="AA_transporter"/>
    <property type="match status" value="1"/>
</dbReference>
<dbReference type="InterPro" id="IPR050367">
    <property type="entry name" value="APC_superfamily"/>
</dbReference>
<keyword evidence="3 7" id="KW-0812">Transmembrane</keyword>
<feature type="transmembrane region" description="Helical" evidence="7">
    <location>
        <begin position="365"/>
        <end position="385"/>
    </location>
</feature>
<comment type="subcellular location">
    <subcellularLocation>
        <location evidence="1">Cell membrane</location>
        <topology evidence="1">Multi-pass membrane protein</topology>
    </subcellularLocation>
</comment>
<feature type="transmembrane region" description="Helical" evidence="7">
    <location>
        <begin position="103"/>
        <end position="126"/>
    </location>
</feature>
<dbReference type="PANTHER" id="PTHR42770">
    <property type="entry name" value="AMINO ACID TRANSPORTER-RELATED"/>
    <property type="match status" value="1"/>
</dbReference>
<dbReference type="InterPro" id="IPR002293">
    <property type="entry name" value="AA/rel_permease1"/>
</dbReference>
<evidence type="ECO:0000256" key="4">
    <source>
        <dbReference type="ARBA" id="ARBA00022989"/>
    </source>
</evidence>
<evidence type="ECO:0000256" key="2">
    <source>
        <dbReference type="ARBA" id="ARBA00022475"/>
    </source>
</evidence>
<feature type="transmembrane region" description="Helical" evidence="7">
    <location>
        <begin position="338"/>
        <end position="359"/>
    </location>
</feature>
<name>A0ABV8IFH8_9ACTN</name>
<keyword evidence="9" id="KW-1185">Reference proteome</keyword>
<dbReference type="RefSeq" id="WP_377292367.1">
    <property type="nucleotide sequence ID" value="NZ_JBHSBM010000036.1"/>
</dbReference>
<evidence type="ECO:0000313" key="9">
    <source>
        <dbReference type="Proteomes" id="UP001595850"/>
    </source>
</evidence>
<feature type="transmembrane region" description="Helical" evidence="7">
    <location>
        <begin position="33"/>
        <end position="54"/>
    </location>
</feature>
<dbReference type="Proteomes" id="UP001595850">
    <property type="component" value="Unassembled WGS sequence"/>
</dbReference>
<feature type="transmembrane region" description="Helical" evidence="7">
    <location>
        <begin position="283"/>
        <end position="304"/>
    </location>
</feature>
<feature type="compositionally biased region" description="Low complexity" evidence="6">
    <location>
        <begin position="448"/>
        <end position="468"/>
    </location>
</feature>
<keyword evidence="4 7" id="KW-1133">Transmembrane helix</keyword>
<dbReference type="EMBL" id="JBHSBM010000036">
    <property type="protein sequence ID" value="MFC4061825.1"/>
    <property type="molecule type" value="Genomic_DNA"/>
</dbReference>
<proteinExistence type="predicted"/>
<dbReference type="Gene3D" id="1.20.1740.10">
    <property type="entry name" value="Amino acid/polyamine transporter I"/>
    <property type="match status" value="1"/>
</dbReference>
<feature type="transmembrane region" description="Helical" evidence="7">
    <location>
        <begin position="60"/>
        <end position="82"/>
    </location>
</feature>
<feature type="transmembrane region" description="Helical" evidence="7">
    <location>
        <begin position="200"/>
        <end position="218"/>
    </location>
</feature>
<feature type="region of interest" description="Disordered" evidence="6">
    <location>
        <begin position="430"/>
        <end position="468"/>
    </location>
</feature>
<organism evidence="8 9">
    <name type="scientific">Planomonospora corallina</name>
    <dbReference type="NCBI Taxonomy" id="1806052"/>
    <lineage>
        <taxon>Bacteria</taxon>
        <taxon>Bacillati</taxon>
        <taxon>Actinomycetota</taxon>
        <taxon>Actinomycetes</taxon>
        <taxon>Streptosporangiales</taxon>
        <taxon>Streptosporangiaceae</taxon>
        <taxon>Planomonospora</taxon>
    </lineage>
</organism>
<evidence type="ECO:0000256" key="1">
    <source>
        <dbReference type="ARBA" id="ARBA00004651"/>
    </source>
</evidence>
<evidence type="ECO:0000313" key="8">
    <source>
        <dbReference type="EMBL" id="MFC4061825.1"/>
    </source>
</evidence>
<feature type="transmembrane region" description="Helical" evidence="7">
    <location>
        <begin position="132"/>
        <end position="155"/>
    </location>
</feature>
<dbReference type="PANTHER" id="PTHR42770:SF13">
    <property type="entry name" value="L-METHIONINE_BRANCHED-CHAIN AMINO ACID EXPORTER YJEH"/>
    <property type="match status" value="1"/>
</dbReference>
<feature type="region of interest" description="Disordered" evidence="6">
    <location>
        <begin position="1"/>
        <end position="22"/>
    </location>
</feature>
<feature type="transmembrane region" description="Helical" evidence="7">
    <location>
        <begin position="239"/>
        <end position="263"/>
    </location>
</feature>
<feature type="transmembrane region" description="Helical" evidence="7">
    <location>
        <begin position="167"/>
        <end position="188"/>
    </location>
</feature>
<evidence type="ECO:0000256" key="6">
    <source>
        <dbReference type="SAM" id="MobiDB-lite"/>
    </source>
</evidence>
<keyword evidence="5 7" id="KW-0472">Membrane</keyword>
<evidence type="ECO:0000256" key="7">
    <source>
        <dbReference type="SAM" id="Phobius"/>
    </source>
</evidence>
<evidence type="ECO:0000256" key="3">
    <source>
        <dbReference type="ARBA" id="ARBA00022692"/>
    </source>
</evidence>
<reference evidence="9" key="1">
    <citation type="journal article" date="2019" name="Int. J. Syst. Evol. Microbiol.">
        <title>The Global Catalogue of Microorganisms (GCM) 10K type strain sequencing project: providing services to taxonomists for standard genome sequencing and annotation.</title>
        <authorList>
            <consortium name="The Broad Institute Genomics Platform"/>
            <consortium name="The Broad Institute Genome Sequencing Center for Infectious Disease"/>
            <person name="Wu L."/>
            <person name="Ma J."/>
        </authorList>
    </citation>
    <scope>NUCLEOTIDE SEQUENCE [LARGE SCALE GENOMIC DNA]</scope>
    <source>
        <strain evidence="9">TBRC 4489</strain>
    </source>
</reference>
<feature type="transmembrane region" description="Helical" evidence="7">
    <location>
        <begin position="392"/>
        <end position="412"/>
    </location>
</feature>
<accession>A0ABV8IFH8</accession>
<dbReference type="Pfam" id="PF13520">
    <property type="entry name" value="AA_permease_2"/>
    <property type="match status" value="1"/>
</dbReference>
<gene>
    <name evidence="8" type="ORF">ACFOWE_26280</name>
</gene>
<evidence type="ECO:0000256" key="5">
    <source>
        <dbReference type="ARBA" id="ARBA00023136"/>
    </source>
</evidence>
<protein>
    <submittedName>
        <fullName evidence="8">Amino acid permease</fullName>
    </submittedName>
</protein>
<sequence>MEHPGRSARTAGADDGPGAPGASGGLGAAQGTALLLGAVLGPGVLALPHLAAAAAGPASIVAWAALLALSVPVALSFAALGGRFPDGGGVATFAARAFGPRTAAVTGWWFYFAVPIGVPAGAMIGAEYVASALGLGAAGITAVACALLVAAFAANHAGLRVSGGTQLLLAALLAVLLVAAVAVALPSVRPGNFAPFAPHGWGGIAEAAGVLFFAFVGWEAASHLSAEFADPRRRLRRATVLTLAVVGVLYLGLAVTTVGVLGERAATSPVPLALLLEHGAGDLAGPVTAGAALLLSFGAINAYLAGGARLGAALARDGALPARLAAGAAPGEVPHRSLALLAVLCGAVTAAVAGLGMGLDPLLRVTSACLAAVTAVGMAAAARLLTGRGRRLAAVAAAFTVVLLVSCGPYLLAPVVTAAVGAAAGAAAVRGRRRRAGRGATSKASETSDASEAPDAPEASRASASPPA</sequence>